<evidence type="ECO:0000256" key="1">
    <source>
        <dbReference type="SAM" id="Phobius"/>
    </source>
</evidence>
<dbReference type="InterPro" id="IPR025565">
    <property type="entry name" value="DUF4328"/>
</dbReference>
<comment type="caution">
    <text evidence="3">The sequence shown here is derived from an EMBL/GenBank/DDBJ whole genome shotgun (WGS) entry which is preliminary data.</text>
</comment>
<dbReference type="Pfam" id="PF14219">
    <property type="entry name" value="DUF4328"/>
    <property type="match status" value="1"/>
</dbReference>
<organism evidence="3 4">
    <name type="scientific">Myceligenerans crystallogenes</name>
    <dbReference type="NCBI Taxonomy" id="316335"/>
    <lineage>
        <taxon>Bacteria</taxon>
        <taxon>Bacillati</taxon>
        <taxon>Actinomycetota</taxon>
        <taxon>Actinomycetes</taxon>
        <taxon>Micrococcales</taxon>
        <taxon>Promicromonosporaceae</taxon>
        <taxon>Myceligenerans</taxon>
    </lineage>
</organism>
<keyword evidence="1" id="KW-0812">Transmembrane</keyword>
<sequence>MISLIVLLPANPVFSRSGFEPVDPADLDLARGALQLWGYVQLADQAALVAAWIATGIWLVSARSFALATARDARISLGAPWAVLGWVVPVVAFWFPYRMVNDVWKASVTDRTARPRYPVGPWWGAWLLTAVLWGLQVYLLPGTLESGGGSLVPLEVVISFFMLLALWRWWQVVDGIQEAQREAARWIR</sequence>
<feature type="transmembrane region" description="Helical" evidence="1">
    <location>
        <begin position="120"/>
        <end position="139"/>
    </location>
</feature>
<proteinExistence type="predicted"/>
<accession>A0ABN2NAF1</accession>
<feature type="transmembrane region" description="Helical" evidence="1">
    <location>
        <begin position="81"/>
        <end position="100"/>
    </location>
</feature>
<dbReference type="Proteomes" id="UP001501094">
    <property type="component" value="Unassembled WGS sequence"/>
</dbReference>
<protein>
    <recommendedName>
        <fullName evidence="2">DUF4328 domain-containing protein</fullName>
    </recommendedName>
</protein>
<reference evidence="3 4" key="1">
    <citation type="journal article" date="2019" name="Int. J. Syst. Evol. Microbiol.">
        <title>The Global Catalogue of Microorganisms (GCM) 10K type strain sequencing project: providing services to taxonomists for standard genome sequencing and annotation.</title>
        <authorList>
            <consortium name="The Broad Institute Genomics Platform"/>
            <consortium name="The Broad Institute Genome Sequencing Center for Infectious Disease"/>
            <person name="Wu L."/>
            <person name="Ma J."/>
        </authorList>
    </citation>
    <scope>NUCLEOTIDE SEQUENCE [LARGE SCALE GENOMIC DNA]</scope>
    <source>
        <strain evidence="3 4">JCM 14326</strain>
    </source>
</reference>
<feature type="transmembrane region" description="Helical" evidence="1">
    <location>
        <begin position="151"/>
        <end position="170"/>
    </location>
</feature>
<evidence type="ECO:0000259" key="2">
    <source>
        <dbReference type="Pfam" id="PF14219"/>
    </source>
</evidence>
<keyword evidence="1" id="KW-0472">Membrane</keyword>
<keyword evidence="4" id="KW-1185">Reference proteome</keyword>
<evidence type="ECO:0000313" key="3">
    <source>
        <dbReference type="EMBL" id="GAA1860355.1"/>
    </source>
</evidence>
<keyword evidence="1" id="KW-1133">Transmembrane helix</keyword>
<dbReference type="EMBL" id="BAAANL010000003">
    <property type="protein sequence ID" value="GAA1860355.1"/>
    <property type="molecule type" value="Genomic_DNA"/>
</dbReference>
<evidence type="ECO:0000313" key="4">
    <source>
        <dbReference type="Proteomes" id="UP001501094"/>
    </source>
</evidence>
<dbReference type="RefSeq" id="WP_344101649.1">
    <property type="nucleotide sequence ID" value="NZ_BAAANL010000003.1"/>
</dbReference>
<feature type="domain" description="DUF4328" evidence="2">
    <location>
        <begin position="28"/>
        <end position="133"/>
    </location>
</feature>
<name>A0ABN2NAF1_9MICO</name>
<gene>
    <name evidence="3" type="ORF">GCM10009751_17410</name>
</gene>
<feature type="transmembrane region" description="Helical" evidence="1">
    <location>
        <begin position="39"/>
        <end position="60"/>
    </location>
</feature>